<sequence>MTEDEWAAQVLNGIHPNSSAINVQQPQQIQQSATYAKLKNDSLQQLMQTSANDHYIDRQNLENVHQQHEQALKNSVNQSNIMNSSFSSNNGVANATAAFILQQQQQQAAEHLLTSGNPNGGNPFFSIVDASGTTSGIEQTIGNNNSGYAPFMSSNRSNASTTAALNAANPAMLAHMLDLT</sequence>
<dbReference type="AlphaFoldDB" id="A0A915MHP3"/>
<reference evidence="2" key="1">
    <citation type="submission" date="2022-11" db="UniProtKB">
        <authorList>
            <consortium name="WormBaseParasite"/>
        </authorList>
    </citation>
    <scope>IDENTIFICATION</scope>
</reference>
<dbReference type="WBParaSite" id="scaffold4145_cov242.g7698">
    <property type="protein sequence ID" value="scaffold4145_cov242.g7698"/>
    <property type="gene ID" value="scaffold4145_cov242.g7698"/>
</dbReference>
<accession>A0A915MHP3</accession>
<keyword evidence="1" id="KW-1185">Reference proteome</keyword>
<organism evidence="1 2">
    <name type="scientific">Meloidogyne javanica</name>
    <name type="common">Root-knot nematode worm</name>
    <dbReference type="NCBI Taxonomy" id="6303"/>
    <lineage>
        <taxon>Eukaryota</taxon>
        <taxon>Metazoa</taxon>
        <taxon>Ecdysozoa</taxon>
        <taxon>Nematoda</taxon>
        <taxon>Chromadorea</taxon>
        <taxon>Rhabditida</taxon>
        <taxon>Tylenchina</taxon>
        <taxon>Tylenchomorpha</taxon>
        <taxon>Tylenchoidea</taxon>
        <taxon>Meloidogynidae</taxon>
        <taxon>Meloidogyninae</taxon>
        <taxon>Meloidogyne</taxon>
        <taxon>Meloidogyne incognita group</taxon>
    </lineage>
</organism>
<name>A0A915MHP3_MELJA</name>
<protein>
    <submittedName>
        <fullName evidence="2">Uncharacterized protein</fullName>
    </submittedName>
</protein>
<evidence type="ECO:0000313" key="2">
    <source>
        <dbReference type="WBParaSite" id="scaffold4145_cov242.g7698"/>
    </source>
</evidence>
<evidence type="ECO:0000313" key="1">
    <source>
        <dbReference type="Proteomes" id="UP000887561"/>
    </source>
</evidence>
<proteinExistence type="predicted"/>
<dbReference type="Proteomes" id="UP000887561">
    <property type="component" value="Unplaced"/>
</dbReference>